<name>C4GF42_9NEIS</name>
<dbReference type="Proteomes" id="UP000003009">
    <property type="component" value="Unassembled WGS sequence"/>
</dbReference>
<organism evidence="1 2">
    <name type="scientific">Kingella oralis ATCC 51147</name>
    <dbReference type="NCBI Taxonomy" id="629741"/>
    <lineage>
        <taxon>Bacteria</taxon>
        <taxon>Pseudomonadati</taxon>
        <taxon>Pseudomonadota</taxon>
        <taxon>Betaproteobacteria</taxon>
        <taxon>Neisseriales</taxon>
        <taxon>Neisseriaceae</taxon>
        <taxon>Kingella</taxon>
    </lineage>
</organism>
<dbReference type="HOGENOM" id="CLU_3290996_0_0_4"/>
<comment type="caution">
    <text evidence="1">The sequence shown here is derived from an EMBL/GenBank/DDBJ whole genome shotgun (WGS) entry which is preliminary data.</text>
</comment>
<sequence>MLWQNLTNGWVNKKRWRITSVLLFMVNANLCGIRQPETLV</sequence>
<evidence type="ECO:0000313" key="1">
    <source>
        <dbReference type="EMBL" id="EEP68847.1"/>
    </source>
</evidence>
<reference evidence="1" key="1">
    <citation type="submission" date="2009-04" db="EMBL/GenBank/DDBJ databases">
        <authorList>
            <person name="Weinstock G."/>
            <person name="Sodergren E."/>
            <person name="Clifton S."/>
            <person name="Fulton L."/>
            <person name="Fulton B."/>
            <person name="Courtney L."/>
            <person name="Fronick C."/>
            <person name="Harrison M."/>
            <person name="Strong C."/>
            <person name="Farmer C."/>
            <person name="Delahaunty K."/>
            <person name="Markovic C."/>
            <person name="Hall O."/>
            <person name="Minx P."/>
            <person name="Tomlinson C."/>
            <person name="Mitreva M."/>
            <person name="Nelson J."/>
            <person name="Hou S."/>
            <person name="Wollam A."/>
            <person name="Pepin K.H."/>
            <person name="Johnson M."/>
            <person name="Bhonagiri V."/>
            <person name="Nash W.E."/>
            <person name="Warren W."/>
            <person name="Chinwalla A."/>
            <person name="Mardis E.R."/>
            <person name="Wilson R.K."/>
        </authorList>
    </citation>
    <scope>NUCLEOTIDE SEQUENCE [LARGE SCALE GENOMIC DNA]</scope>
    <source>
        <strain evidence="1">ATCC 51147</strain>
    </source>
</reference>
<protein>
    <submittedName>
        <fullName evidence="1">Uncharacterized protein</fullName>
    </submittedName>
</protein>
<dbReference type="EMBL" id="ACJW02000002">
    <property type="protein sequence ID" value="EEP68847.1"/>
    <property type="molecule type" value="Genomic_DNA"/>
</dbReference>
<keyword evidence="2" id="KW-1185">Reference proteome</keyword>
<proteinExistence type="predicted"/>
<gene>
    <name evidence="1" type="ORF">GCWU000324_00756</name>
</gene>
<accession>C4GF42</accession>
<evidence type="ECO:0000313" key="2">
    <source>
        <dbReference type="Proteomes" id="UP000003009"/>
    </source>
</evidence>
<dbReference type="AlphaFoldDB" id="C4GF42"/>